<keyword evidence="5" id="KW-0328">Glycosyltransferase</keyword>
<dbReference type="InterPro" id="IPR050396">
    <property type="entry name" value="Glycosyltr_51/Transpeptidase"/>
</dbReference>
<feature type="domain" description="Penicillin-binding protein transpeptidase" evidence="17">
    <location>
        <begin position="613"/>
        <end position="829"/>
    </location>
</feature>
<dbReference type="InterPro" id="IPR012338">
    <property type="entry name" value="Beta-lactam/transpept-like"/>
</dbReference>
<dbReference type="InterPro" id="IPR036950">
    <property type="entry name" value="PBP_transglycosylase"/>
</dbReference>
<evidence type="ECO:0000313" key="20">
    <source>
        <dbReference type="Proteomes" id="UP000287352"/>
    </source>
</evidence>
<evidence type="ECO:0000256" key="12">
    <source>
        <dbReference type="ARBA" id="ARBA00023316"/>
    </source>
</evidence>
<dbReference type="InterPro" id="IPR001460">
    <property type="entry name" value="PCN-bd_Tpept"/>
</dbReference>
<dbReference type="PANTHER" id="PTHR32282">
    <property type="entry name" value="BINDING PROTEIN TRANSPEPTIDASE, PUTATIVE-RELATED"/>
    <property type="match status" value="1"/>
</dbReference>
<dbReference type="Pfam" id="PF00905">
    <property type="entry name" value="Transpeptidase"/>
    <property type="match status" value="2"/>
</dbReference>
<comment type="catalytic activity">
    <reaction evidence="13">
        <text>Preferential cleavage: (Ac)2-L-Lys-D-Ala-|-D-Ala. Also transpeptidation of peptidyl-alanyl moieties that are N-acyl substituents of D-alanine.</text>
        <dbReference type="EC" id="3.4.16.4"/>
    </reaction>
</comment>
<dbReference type="GO" id="GO:0008955">
    <property type="term" value="F:peptidoglycan glycosyltransferase activity"/>
    <property type="evidence" value="ECO:0007669"/>
    <property type="project" value="UniProtKB-EC"/>
</dbReference>
<dbReference type="GO" id="GO:0030288">
    <property type="term" value="C:outer membrane-bounded periplasmic space"/>
    <property type="evidence" value="ECO:0007669"/>
    <property type="project" value="TreeGrafter"/>
</dbReference>
<evidence type="ECO:0000256" key="6">
    <source>
        <dbReference type="ARBA" id="ARBA00022679"/>
    </source>
</evidence>
<keyword evidence="7" id="KW-0378">Hydrolase</keyword>
<organism evidence="19 20">
    <name type="scientific">Tengunoibacter tsumagoiensis</name>
    <dbReference type="NCBI Taxonomy" id="2014871"/>
    <lineage>
        <taxon>Bacteria</taxon>
        <taxon>Bacillati</taxon>
        <taxon>Chloroflexota</taxon>
        <taxon>Ktedonobacteria</taxon>
        <taxon>Ktedonobacterales</taxon>
        <taxon>Dictyobacteraceae</taxon>
        <taxon>Tengunoibacter</taxon>
    </lineage>
</organism>
<comment type="caution">
    <text evidence="19">The sequence shown here is derived from an EMBL/GenBank/DDBJ whole genome shotgun (WGS) entry which is preliminary data.</text>
</comment>
<dbReference type="Gene3D" id="3.40.710.10">
    <property type="entry name" value="DD-peptidase/beta-lactamase superfamily"/>
    <property type="match status" value="1"/>
</dbReference>
<dbReference type="GO" id="GO:0006508">
    <property type="term" value="P:proteolysis"/>
    <property type="evidence" value="ECO:0007669"/>
    <property type="project" value="UniProtKB-KW"/>
</dbReference>
<evidence type="ECO:0000259" key="18">
    <source>
        <dbReference type="Pfam" id="PF00912"/>
    </source>
</evidence>
<keyword evidence="3" id="KW-0121">Carboxypeptidase</keyword>
<dbReference type="OrthoDB" id="9766909at2"/>
<dbReference type="GO" id="GO:0005886">
    <property type="term" value="C:plasma membrane"/>
    <property type="evidence" value="ECO:0007669"/>
    <property type="project" value="UniProtKB-SubCell"/>
</dbReference>
<dbReference type="GO" id="GO:0009252">
    <property type="term" value="P:peptidoglycan biosynthetic process"/>
    <property type="evidence" value="ECO:0007669"/>
    <property type="project" value="UniProtKB-KW"/>
</dbReference>
<gene>
    <name evidence="19" type="ORF">KTT_12170</name>
</gene>
<keyword evidence="9" id="KW-0573">Peptidoglycan synthesis</keyword>
<keyword evidence="8" id="KW-0133">Cell shape</keyword>
<evidence type="ECO:0000256" key="15">
    <source>
        <dbReference type="SAM" id="MobiDB-lite"/>
    </source>
</evidence>
<dbReference type="Pfam" id="PF00912">
    <property type="entry name" value="Transgly"/>
    <property type="match status" value="1"/>
</dbReference>
<evidence type="ECO:0000256" key="8">
    <source>
        <dbReference type="ARBA" id="ARBA00022960"/>
    </source>
</evidence>
<feature type="domain" description="Glycosyl transferase family 51" evidence="18">
    <location>
        <begin position="225"/>
        <end position="411"/>
    </location>
</feature>
<keyword evidence="16" id="KW-1133">Transmembrane helix</keyword>
<keyword evidence="4" id="KW-0645">Protease</keyword>
<feature type="compositionally biased region" description="Polar residues" evidence="15">
    <location>
        <begin position="33"/>
        <end position="51"/>
    </location>
</feature>
<dbReference type="GO" id="GO:0008360">
    <property type="term" value="P:regulation of cell shape"/>
    <property type="evidence" value="ECO:0007669"/>
    <property type="project" value="UniProtKB-KW"/>
</dbReference>
<evidence type="ECO:0000256" key="2">
    <source>
        <dbReference type="ARBA" id="ARBA00022475"/>
    </source>
</evidence>
<evidence type="ECO:0000256" key="5">
    <source>
        <dbReference type="ARBA" id="ARBA00022676"/>
    </source>
</evidence>
<evidence type="ECO:0000256" key="13">
    <source>
        <dbReference type="ARBA" id="ARBA00034000"/>
    </source>
</evidence>
<sequence length="939" mass="103109">MSNWSEPPQPPYEEKQLPFENNPYKGEIAPIPQGSQAVNPVQTGPQGSSVPSPIPARPRGQGGLHPQDPAKLVTNTLDLMRRWSGKMAAVAGYQPDAVEPPRERYHPPAPRPSSVQNSQPAGHLARRRWRRSRTTRIVHQMRHRRHRWQGRRQSVTARVWLALGIAVIVLFSFSGGGAGAYGYNYYQSQLPQMERLANSQISQTTHIYDRNGVLLYDSYDDLYGRRTPVAYKDLPRVLQDAMTSTEDKTFWSNYGLDPLGTIRAYADNSGGGSGLAQQLIKQLSHNDAPTYQRKITEAAMAIGLTQQFSKAKIMEMYFNVVPFGNHDLGVESAVEEYFHLMPQCDAAFNCVPGVARLDYESDANPHNPVLALARASLLAGMPQKPGYNDPTVNKDAKERALARQKDVLNLMMVNGVEYKPGKLITPAIAKQAEDLTAQMTFVPYQKLGLAPYFVDWVISQIEQSLGPDGATIFTNGGFNVRTTIDINLEKYVEDAVKRHLTQPEYQQFQGGRYLTLNTDDNVNNAAVVVMNSKTGEILAMDGSLDRNSTDVRVGGLINMATSPRQPGSTFKPIVYSTSFEMGWYPGIVLPDIETYFPNKLGPGAPVPLTQAQKDKQDPDYAWAPPDYMQSYHSYINPMTIRTATANSFNVPAVKALQFVGLDNAVNTAERMGLETALKKDALAHNCASPTLSECFSMPFVLGTAGVPLLDMTGAYQVFANQGSRIPPQGVLDIYDNYGHHLYHYDAPGAKGDQVMSPQVSYMMTSVLSDEYARHYEFAGDSDLSFTDHDRACGYQHSPNNYQGCTYQVAAKTGTTDGFVDNWTIGYTPNLVVGVWAGNTNAEPMNQGVVGITGAAPIWHSVMEFAANGWCNTDTDQIPCPQNVNRAGWNLGSATQFAQPDGLVCAPSSGYNGLQGSAGTCDWMLAGQQPQQAGTPPARN</sequence>
<dbReference type="GO" id="GO:0008658">
    <property type="term" value="F:penicillin binding"/>
    <property type="evidence" value="ECO:0007669"/>
    <property type="project" value="InterPro"/>
</dbReference>
<dbReference type="InterPro" id="IPR001264">
    <property type="entry name" value="Glyco_trans_51"/>
</dbReference>
<dbReference type="PANTHER" id="PTHR32282:SF11">
    <property type="entry name" value="PENICILLIN-BINDING PROTEIN 1B"/>
    <property type="match status" value="1"/>
</dbReference>
<keyword evidence="11" id="KW-0511">Multifunctional enzyme</keyword>
<keyword evidence="16" id="KW-0812">Transmembrane</keyword>
<dbReference type="EMBL" id="BIFR01000001">
    <property type="protein sequence ID" value="GCE11358.1"/>
    <property type="molecule type" value="Genomic_DNA"/>
</dbReference>
<keyword evidence="6" id="KW-0808">Transferase</keyword>
<dbReference type="AlphaFoldDB" id="A0A401ZWX3"/>
<dbReference type="Proteomes" id="UP000287352">
    <property type="component" value="Unassembled WGS sequence"/>
</dbReference>
<evidence type="ECO:0000256" key="3">
    <source>
        <dbReference type="ARBA" id="ARBA00022645"/>
    </source>
</evidence>
<evidence type="ECO:0000256" key="16">
    <source>
        <dbReference type="SAM" id="Phobius"/>
    </source>
</evidence>
<evidence type="ECO:0000256" key="9">
    <source>
        <dbReference type="ARBA" id="ARBA00022984"/>
    </source>
</evidence>
<name>A0A401ZWX3_9CHLR</name>
<reference evidence="20" key="1">
    <citation type="submission" date="2018-12" db="EMBL/GenBank/DDBJ databases">
        <title>Tengunoibacter tsumagoiensis gen. nov., sp. nov., Dictyobacter kobayashii sp. nov., D. alpinus sp. nov., and D. joshuensis sp. nov. and description of Dictyobacteraceae fam. nov. within the order Ktedonobacterales isolated from Tengu-no-mugimeshi.</title>
        <authorList>
            <person name="Wang C.M."/>
            <person name="Zheng Y."/>
            <person name="Sakai Y."/>
            <person name="Toyoda A."/>
            <person name="Minakuchi Y."/>
            <person name="Abe K."/>
            <person name="Yokota A."/>
            <person name="Yabe S."/>
        </authorList>
    </citation>
    <scope>NUCLEOTIDE SEQUENCE [LARGE SCALE GENOMIC DNA]</scope>
    <source>
        <strain evidence="20">Uno3</strain>
    </source>
</reference>
<evidence type="ECO:0000256" key="4">
    <source>
        <dbReference type="ARBA" id="ARBA00022670"/>
    </source>
</evidence>
<accession>A0A401ZWX3</accession>
<protein>
    <submittedName>
        <fullName evidence="19">Uncharacterized protein</fullName>
    </submittedName>
</protein>
<comment type="subcellular location">
    <subcellularLocation>
        <location evidence="1">Cell membrane</location>
    </subcellularLocation>
</comment>
<feature type="transmembrane region" description="Helical" evidence="16">
    <location>
        <begin position="159"/>
        <end position="183"/>
    </location>
</feature>
<dbReference type="RefSeq" id="WP_126579080.1">
    <property type="nucleotide sequence ID" value="NZ_BIFR01000001.1"/>
</dbReference>
<evidence type="ECO:0000313" key="19">
    <source>
        <dbReference type="EMBL" id="GCE11358.1"/>
    </source>
</evidence>
<dbReference type="SUPFAM" id="SSF56601">
    <property type="entry name" value="beta-lactamase/transpeptidase-like"/>
    <property type="match status" value="1"/>
</dbReference>
<feature type="region of interest" description="Disordered" evidence="15">
    <location>
        <begin position="1"/>
        <end position="70"/>
    </location>
</feature>
<evidence type="ECO:0000259" key="17">
    <source>
        <dbReference type="Pfam" id="PF00905"/>
    </source>
</evidence>
<dbReference type="SUPFAM" id="SSF53955">
    <property type="entry name" value="Lysozyme-like"/>
    <property type="match status" value="1"/>
</dbReference>
<evidence type="ECO:0000256" key="1">
    <source>
        <dbReference type="ARBA" id="ARBA00004236"/>
    </source>
</evidence>
<keyword evidence="20" id="KW-1185">Reference proteome</keyword>
<evidence type="ECO:0000256" key="11">
    <source>
        <dbReference type="ARBA" id="ARBA00023268"/>
    </source>
</evidence>
<comment type="catalytic activity">
    <reaction evidence="14">
        <text>[GlcNAc-(1-&gt;4)-Mur2Ac(oyl-L-Ala-gamma-D-Glu-L-Lys-D-Ala-D-Ala)](n)-di-trans,octa-cis-undecaprenyl diphosphate + beta-D-GlcNAc-(1-&gt;4)-Mur2Ac(oyl-L-Ala-gamma-D-Glu-L-Lys-D-Ala-D-Ala)-di-trans,octa-cis-undecaprenyl diphosphate = [GlcNAc-(1-&gt;4)-Mur2Ac(oyl-L-Ala-gamma-D-Glu-L-Lys-D-Ala-D-Ala)](n+1)-di-trans,octa-cis-undecaprenyl diphosphate + di-trans,octa-cis-undecaprenyl diphosphate + H(+)</text>
        <dbReference type="Rhea" id="RHEA:23708"/>
        <dbReference type="Rhea" id="RHEA-COMP:9602"/>
        <dbReference type="Rhea" id="RHEA-COMP:9603"/>
        <dbReference type="ChEBI" id="CHEBI:15378"/>
        <dbReference type="ChEBI" id="CHEBI:58405"/>
        <dbReference type="ChEBI" id="CHEBI:60033"/>
        <dbReference type="ChEBI" id="CHEBI:78435"/>
        <dbReference type="EC" id="2.4.99.28"/>
    </reaction>
</comment>
<proteinExistence type="predicted"/>
<dbReference type="GO" id="GO:0071555">
    <property type="term" value="P:cell wall organization"/>
    <property type="evidence" value="ECO:0007669"/>
    <property type="project" value="UniProtKB-KW"/>
</dbReference>
<feature type="region of interest" description="Disordered" evidence="15">
    <location>
        <begin position="96"/>
        <end position="132"/>
    </location>
</feature>
<dbReference type="GO" id="GO:0009002">
    <property type="term" value="F:serine-type D-Ala-D-Ala carboxypeptidase activity"/>
    <property type="evidence" value="ECO:0007669"/>
    <property type="project" value="UniProtKB-EC"/>
</dbReference>
<keyword evidence="2" id="KW-1003">Cell membrane</keyword>
<evidence type="ECO:0000256" key="10">
    <source>
        <dbReference type="ARBA" id="ARBA00023136"/>
    </source>
</evidence>
<evidence type="ECO:0000256" key="14">
    <source>
        <dbReference type="ARBA" id="ARBA00049902"/>
    </source>
</evidence>
<evidence type="ECO:0000256" key="7">
    <source>
        <dbReference type="ARBA" id="ARBA00022801"/>
    </source>
</evidence>
<keyword evidence="12" id="KW-0961">Cell wall biogenesis/degradation</keyword>
<feature type="domain" description="Penicillin-binding protein transpeptidase" evidence="17">
    <location>
        <begin position="526"/>
        <end position="582"/>
    </location>
</feature>
<keyword evidence="10 16" id="KW-0472">Membrane</keyword>
<dbReference type="InterPro" id="IPR023346">
    <property type="entry name" value="Lysozyme-like_dom_sf"/>
</dbReference>
<dbReference type="Gene3D" id="1.10.3810.10">
    <property type="entry name" value="Biosynthetic peptidoglycan transglycosylase-like"/>
    <property type="match status" value="1"/>
</dbReference>